<dbReference type="Gene3D" id="3.40.50.1820">
    <property type="entry name" value="alpha/beta hydrolase"/>
    <property type="match status" value="1"/>
</dbReference>
<evidence type="ECO:0000259" key="1">
    <source>
        <dbReference type="Pfam" id="PF00561"/>
    </source>
</evidence>
<dbReference type="Pfam" id="PF00561">
    <property type="entry name" value="Abhydrolase_1"/>
    <property type="match status" value="1"/>
</dbReference>
<evidence type="ECO:0000313" key="3">
    <source>
        <dbReference type="Proteomes" id="UP000183053"/>
    </source>
</evidence>
<dbReference type="InterPro" id="IPR050471">
    <property type="entry name" value="AB_hydrolase"/>
</dbReference>
<dbReference type="GO" id="GO:0003824">
    <property type="term" value="F:catalytic activity"/>
    <property type="evidence" value="ECO:0007669"/>
    <property type="project" value="UniProtKB-ARBA"/>
</dbReference>
<feature type="domain" description="AB hydrolase-1" evidence="1">
    <location>
        <begin position="26"/>
        <end position="127"/>
    </location>
</feature>
<dbReference type="SUPFAM" id="SSF53474">
    <property type="entry name" value="alpha/beta-Hydrolases"/>
    <property type="match status" value="1"/>
</dbReference>
<dbReference type="InterPro" id="IPR000073">
    <property type="entry name" value="AB_hydrolase_1"/>
</dbReference>
<protein>
    <submittedName>
        <fullName evidence="2">Pimeloyl-ACP methyl ester carboxylesterase</fullName>
    </submittedName>
</protein>
<dbReference type="AlphaFoldDB" id="A0A1H1H4F0"/>
<sequence length="247" mass="27486">MREETITAGGVRLRVQHRRVPQPSGPPVLLIHGMAADHRTWRRTVRALAAAGRDTVTYDQRGHGRSDHSPEYLLDELAEDAEQVARHAGLDRFDVVGHSLGGQAALRLAWRLPDGVRRLVLEEMPPVAQDSAQVEETMDLPLTPRRVWLGIKQLVQTPGALSRFDGTMMDSVSPQFQPDPAWWERLASTPQETLVISGGPRDFLRPEYLRLVADALPHGEYAELRGGHTVHREASAEFARAVLGFLP</sequence>
<dbReference type="PRINTS" id="PR00111">
    <property type="entry name" value="ABHYDROLASE"/>
</dbReference>
<accession>A0A1H1H4F0</accession>
<dbReference type="PANTHER" id="PTHR43433:SF5">
    <property type="entry name" value="AB HYDROLASE-1 DOMAIN-CONTAINING PROTEIN"/>
    <property type="match status" value="1"/>
</dbReference>
<dbReference type="EMBL" id="FNLF01000002">
    <property type="protein sequence ID" value="SDR19978.1"/>
    <property type="molecule type" value="Genomic_DNA"/>
</dbReference>
<evidence type="ECO:0000313" key="2">
    <source>
        <dbReference type="EMBL" id="SDR19978.1"/>
    </source>
</evidence>
<dbReference type="OrthoDB" id="63519at2"/>
<keyword evidence="3" id="KW-1185">Reference proteome</keyword>
<dbReference type="STRING" id="47312.SAMN04489765_3785"/>
<dbReference type="PANTHER" id="PTHR43433">
    <property type="entry name" value="HYDROLASE, ALPHA/BETA FOLD FAMILY PROTEIN"/>
    <property type="match status" value="1"/>
</dbReference>
<dbReference type="InterPro" id="IPR029058">
    <property type="entry name" value="AB_hydrolase_fold"/>
</dbReference>
<name>A0A1H1H4F0_9ACTN</name>
<organism evidence="2 3">
    <name type="scientific">Tsukamurella pulmonis</name>
    <dbReference type="NCBI Taxonomy" id="47312"/>
    <lineage>
        <taxon>Bacteria</taxon>
        <taxon>Bacillati</taxon>
        <taxon>Actinomycetota</taxon>
        <taxon>Actinomycetes</taxon>
        <taxon>Mycobacteriales</taxon>
        <taxon>Tsukamurellaceae</taxon>
        <taxon>Tsukamurella</taxon>
    </lineage>
</organism>
<dbReference type="Proteomes" id="UP000183053">
    <property type="component" value="Unassembled WGS sequence"/>
</dbReference>
<dbReference type="RefSeq" id="WP_068568023.1">
    <property type="nucleotide sequence ID" value="NZ_FNLF01000002.1"/>
</dbReference>
<proteinExistence type="predicted"/>
<reference evidence="3" key="1">
    <citation type="submission" date="2016-10" db="EMBL/GenBank/DDBJ databases">
        <authorList>
            <person name="Varghese N."/>
            <person name="Submissions S."/>
        </authorList>
    </citation>
    <scope>NUCLEOTIDE SEQUENCE [LARGE SCALE GENOMIC DNA]</scope>
    <source>
        <strain evidence="3">DSM 44142</strain>
    </source>
</reference>
<gene>
    <name evidence="2" type="ORF">SAMN04489765_3785</name>
</gene>